<feature type="region of interest" description="Disordered" evidence="1">
    <location>
        <begin position="26"/>
        <end position="66"/>
    </location>
</feature>
<dbReference type="AlphaFoldDB" id="A0A4S2KU99"/>
<sequence>KQRARTRAREVSCGIARRLIYSENFHRDTIPSSPLPTLRGTKLDKARPTAHPQRGHKIRRPKQVPL</sequence>
<evidence type="ECO:0000313" key="2">
    <source>
        <dbReference type="EMBL" id="TGZ51627.1"/>
    </source>
</evidence>
<comment type="caution">
    <text evidence="2">The sequence shown here is derived from an EMBL/GenBank/DDBJ whole genome shotgun (WGS) entry which is preliminary data.</text>
</comment>
<evidence type="ECO:0000256" key="1">
    <source>
        <dbReference type="SAM" id="MobiDB-lite"/>
    </source>
</evidence>
<name>A0A4S2KU99_9HYME</name>
<feature type="non-terminal residue" evidence="2">
    <location>
        <position position="1"/>
    </location>
</feature>
<protein>
    <submittedName>
        <fullName evidence="2">Uncharacterized protein</fullName>
    </submittedName>
</protein>
<organism evidence="2 3">
    <name type="scientific">Temnothorax longispinosus</name>
    <dbReference type="NCBI Taxonomy" id="300112"/>
    <lineage>
        <taxon>Eukaryota</taxon>
        <taxon>Metazoa</taxon>
        <taxon>Ecdysozoa</taxon>
        <taxon>Arthropoda</taxon>
        <taxon>Hexapoda</taxon>
        <taxon>Insecta</taxon>
        <taxon>Pterygota</taxon>
        <taxon>Neoptera</taxon>
        <taxon>Endopterygota</taxon>
        <taxon>Hymenoptera</taxon>
        <taxon>Apocrita</taxon>
        <taxon>Aculeata</taxon>
        <taxon>Formicoidea</taxon>
        <taxon>Formicidae</taxon>
        <taxon>Myrmicinae</taxon>
        <taxon>Temnothorax</taxon>
    </lineage>
</organism>
<keyword evidence="3" id="KW-1185">Reference proteome</keyword>
<evidence type="ECO:0000313" key="3">
    <source>
        <dbReference type="Proteomes" id="UP000310200"/>
    </source>
</evidence>
<dbReference type="Proteomes" id="UP000310200">
    <property type="component" value="Unassembled WGS sequence"/>
</dbReference>
<gene>
    <name evidence="2" type="ORF">DBV15_10303</name>
</gene>
<dbReference type="EMBL" id="QBLH01001538">
    <property type="protein sequence ID" value="TGZ51627.1"/>
    <property type="molecule type" value="Genomic_DNA"/>
</dbReference>
<accession>A0A4S2KU99</accession>
<reference evidence="2 3" key="1">
    <citation type="journal article" date="2019" name="Philos. Trans. R. Soc. Lond., B, Biol. Sci.">
        <title>Ant behaviour and brain gene expression of defending hosts depend on the ecological success of the intruding social parasite.</title>
        <authorList>
            <person name="Kaur R."/>
            <person name="Stoldt M."/>
            <person name="Jongepier E."/>
            <person name="Feldmeyer B."/>
            <person name="Menzel F."/>
            <person name="Bornberg-Bauer E."/>
            <person name="Foitzik S."/>
        </authorList>
    </citation>
    <scope>NUCLEOTIDE SEQUENCE [LARGE SCALE GENOMIC DNA]</scope>
    <source>
        <tissue evidence="2">Whole body</tissue>
    </source>
</reference>
<proteinExistence type="predicted"/>
<feature type="compositionally biased region" description="Basic residues" evidence="1">
    <location>
        <begin position="53"/>
        <end position="66"/>
    </location>
</feature>